<organism evidence="5 6">
    <name type="scientific">Acidianus brierleyi</name>
    <dbReference type="NCBI Taxonomy" id="41673"/>
    <lineage>
        <taxon>Archaea</taxon>
        <taxon>Thermoproteota</taxon>
        <taxon>Thermoprotei</taxon>
        <taxon>Sulfolobales</taxon>
        <taxon>Sulfolobaceae</taxon>
        <taxon>Acidianus</taxon>
    </lineage>
</organism>
<evidence type="ECO:0000256" key="2">
    <source>
        <dbReference type="ARBA" id="ARBA00023002"/>
    </source>
</evidence>
<evidence type="ECO:0000259" key="3">
    <source>
        <dbReference type="SMART" id="SM00919"/>
    </source>
</evidence>
<accession>A0A2U9IIZ0</accession>
<dbReference type="Pfam" id="PF03949">
    <property type="entry name" value="Malic_M"/>
    <property type="match status" value="1"/>
</dbReference>
<dbReference type="InterPro" id="IPR045213">
    <property type="entry name" value="Malic_NAD-bd_bact_type"/>
</dbReference>
<comment type="similarity">
    <text evidence="1">Belongs to the malic enzymes family.</text>
</comment>
<dbReference type="InterPro" id="IPR012301">
    <property type="entry name" value="Malic_N_dom"/>
</dbReference>
<dbReference type="PANTHER" id="PTHR43237:SF4">
    <property type="entry name" value="NADP-DEPENDENT MALIC ENZYME"/>
    <property type="match status" value="1"/>
</dbReference>
<proteinExistence type="inferred from homology"/>
<evidence type="ECO:0000313" key="5">
    <source>
        <dbReference type="EMBL" id="AWR95946.1"/>
    </source>
</evidence>
<dbReference type="KEGG" id="abri:DFR85_07730"/>
<dbReference type="SMART" id="SM01274">
    <property type="entry name" value="malic"/>
    <property type="match status" value="1"/>
</dbReference>
<protein>
    <submittedName>
        <fullName evidence="5">Malate dehydrogenase</fullName>
    </submittedName>
</protein>
<dbReference type="PANTHER" id="PTHR43237">
    <property type="entry name" value="NADP-DEPENDENT MALIC ENZYME"/>
    <property type="match status" value="1"/>
</dbReference>
<dbReference type="AlphaFoldDB" id="A0A2U9IIZ0"/>
<dbReference type="EMBL" id="CP029289">
    <property type="protein sequence ID" value="AWR95946.1"/>
    <property type="molecule type" value="Genomic_DNA"/>
</dbReference>
<dbReference type="GO" id="GO:0051287">
    <property type="term" value="F:NAD binding"/>
    <property type="evidence" value="ECO:0007669"/>
    <property type="project" value="InterPro"/>
</dbReference>
<dbReference type="InterPro" id="IPR046346">
    <property type="entry name" value="Aminoacid_DH-like_N_sf"/>
</dbReference>
<dbReference type="SUPFAM" id="SSF51735">
    <property type="entry name" value="NAD(P)-binding Rossmann-fold domains"/>
    <property type="match status" value="1"/>
</dbReference>
<dbReference type="GO" id="GO:0004470">
    <property type="term" value="F:malic enzyme activity"/>
    <property type="evidence" value="ECO:0007669"/>
    <property type="project" value="InterPro"/>
</dbReference>
<dbReference type="InterPro" id="IPR037062">
    <property type="entry name" value="Malic_N_dom_sf"/>
</dbReference>
<reference evidence="5 6" key="1">
    <citation type="submission" date="2018-05" db="EMBL/GenBank/DDBJ databases">
        <title>Complete Genome Sequences of Extremely Thermoacidophilic, Metal-Mobilizing Type-Strain Members of the Archaeal Family Sulfolobaceae: Acidianus brierleyi DSM-1651T, Acidianus sulfidivorans DSM-18786T, Metallosphaera hakonensis DSM-7519T, and Metallosphaera prunae DSM-10039T.</title>
        <authorList>
            <person name="Counts J.A."/>
            <person name="Kelly R.M."/>
        </authorList>
    </citation>
    <scope>NUCLEOTIDE SEQUENCE [LARGE SCALE GENOMIC DNA]</scope>
    <source>
        <strain evidence="5 6">DSM 1651</strain>
    </source>
</reference>
<keyword evidence="6" id="KW-1185">Reference proteome</keyword>
<dbReference type="CDD" id="cd05311">
    <property type="entry name" value="NAD_bind_2_malic_enz"/>
    <property type="match status" value="1"/>
</dbReference>
<dbReference type="OrthoDB" id="45556at2157"/>
<dbReference type="InterPro" id="IPR001891">
    <property type="entry name" value="Malic_OxRdtase"/>
</dbReference>
<evidence type="ECO:0000313" key="6">
    <source>
        <dbReference type="Proteomes" id="UP000248044"/>
    </source>
</evidence>
<evidence type="ECO:0000256" key="1">
    <source>
        <dbReference type="ARBA" id="ARBA00008785"/>
    </source>
</evidence>
<dbReference type="Pfam" id="PF00390">
    <property type="entry name" value="malic"/>
    <property type="match status" value="1"/>
</dbReference>
<dbReference type="SUPFAM" id="SSF53223">
    <property type="entry name" value="Aminoacid dehydrogenase-like, N-terminal domain"/>
    <property type="match status" value="1"/>
</dbReference>
<dbReference type="RefSeq" id="WP_110271824.1">
    <property type="nucleotide sequence ID" value="NZ_CP029289.2"/>
</dbReference>
<feature type="domain" description="Malic enzyme NAD-binding" evidence="3">
    <location>
        <begin position="141"/>
        <end position="373"/>
    </location>
</feature>
<dbReference type="InterPro" id="IPR036291">
    <property type="entry name" value="NAD(P)-bd_dom_sf"/>
</dbReference>
<name>A0A2U9IIZ0_9CREN</name>
<keyword evidence="2" id="KW-0560">Oxidoreductase</keyword>
<dbReference type="PIRSF" id="PIRSF000106">
    <property type="entry name" value="ME"/>
    <property type="match status" value="1"/>
</dbReference>
<sequence length="406" mass="44360">MIPKVPVNSIDDFSILYTPGVAAVSRAINKDKNLSFQYTYRWNAIAIVTDGTRVLGLGNVGPEAAMPVMEGKSLLFKYLGGVDAIPITLGTTDAEKIIDTVKILEPSFGGINLEDIESPKCFYILDKLKEELQIPVWHDDQQGTAGATLAGLMGALEVVGKKANDIKVILFGTGAANIATARLLNKYGVPYKNMILIDSSGVLYKGRNDEDAIKEENVWKYELLKETNKEKITTIEKAFEGADVLIAASKPGPGTIDSSLISKMNKDAIVFALANPVPEIWPEEAKKAGARIVGTGRSDFPNQINNSLIFPAVFRGALDVRAKTISDEMVIEAARELVAFAREKGLNDEYIIPKMTEWEVFPRVAATVGLKAIQLGLSRITLSYDELYTNAKSMIENARKQMKMLA</sequence>
<dbReference type="SMART" id="SM00919">
    <property type="entry name" value="Malic_M"/>
    <property type="match status" value="1"/>
</dbReference>
<dbReference type="Proteomes" id="UP000248044">
    <property type="component" value="Chromosome"/>
</dbReference>
<dbReference type="Gene3D" id="3.40.50.10380">
    <property type="entry name" value="Malic enzyme, N-terminal domain"/>
    <property type="match status" value="1"/>
</dbReference>
<dbReference type="Gene3D" id="3.40.50.720">
    <property type="entry name" value="NAD(P)-binding Rossmann-like Domain"/>
    <property type="match status" value="1"/>
</dbReference>
<dbReference type="InterPro" id="IPR012302">
    <property type="entry name" value="Malic_NAD-bd"/>
</dbReference>
<evidence type="ECO:0000259" key="4">
    <source>
        <dbReference type="SMART" id="SM01274"/>
    </source>
</evidence>
<feature type="domain" description="Malic enzyme N-terminal" evidence="4">
    <location>
        <begin position="1"/>
        <end position="129"/>
    </location>
</feature>
<gene>
    <name evidence="5" type="ORF">DFR85_07730</name>
</gene>
<dbReference type="GeneID" id="36832036"/>
<dbReference type="InterPro" id="IPR051674">
    <property type="entry name" value="Malate_Decarboxylase"/>
</dbReference>
<dbReference type="GO" id="GO:0016616">
    <property type="term" value="F:oxidoreductase activity, acting on the CH-OH group of donors, NAD or NADP as acceptor"/>
    <property type="evidence" value="ECO:0007669"/>
    <property type="project" value="InterPro"/>
</dbReference>